<sequence>MANFTQELKTIRIMKEITSKFDKVLNASAEYGNVNHEPDSSTEQQRNTPKKAMPFSDQIGNYQRNKGIPNKSYKDSKIYIVGSGIAGMSAAYYFIRDGHVPAENITFLEQLHIEGGSLDGAGNAKDGYVIRGGREMDMTYENLWDMFQDIPALEMPAPYSVLDEYRLINDNDSNYSKARLIHNLGEIKDFSKFGLAKKDQLAIIKLLLKKKEELDDLTIEDYFSESFLSSNFWTFWRTMFAFENWHSLLELKLYMHRFLHAIDGLNDLSSLVFPKYNQYDTFVTPLRKVLQDKGVKIQFNVLVKDLDIQNNTEGKTVAGIITEQDGQEVRIPLGPNDFVIVTTGSMTEDTFYGDNTKAPIIGIDNSTSGQSAGWKLWKNLAAKSAIFGKPEKFCSNIEKSAWESATLTCKPSALIEKLKGYSVNDPYSGKTVTGGIITITDSNWLMSFTCNRQPHFPGQPDDVLVLWVYALFMDKQGNYIKKTMPECTGDEILAELCHHLGIIDQLDDVIKNTIVRTTFMPYITSMFMPRAKGDRPRVVPNGCKNLGLVGQFVETNNDVVFTMESSVRTARIAVYELLNLNKQVPDINPLQYDIRHLLKAARTLNDDKPFIGEGLLRKILKGSYFEHILPGGDEENEDHESFLAEQFGKFRDWLKGIKG</sequence>
<dbReference type="PANTHER" id="PTHR37417:SF3">
    <property type="entry name" value="MYOSIN-CROSSREACTIVE PROTEIN"/>
    <property type="match status" value="1"/>
</dbReference>
<proteinExistence type="predicted"/>
<dbReference type="NCBIfam" id="NF010584">
    <property type="entry name" value="PRK13977.1"/>
    <property type="match status" value="1"/>
</dbReference>
<dbReference type="PANTHER" id="PTHR37417">
    <property type="entry name" value="67 KDA MYOSIN-CROSS-REACTIVE ANTIGEN FAMILY PROTEIN (AFU_ORTHOLOGUE AFUA_5G09970)"/>
    <property type="match status" value="1"/>
</dbReference>
<dbReference type="InterPro" id="IPR036188">
    <property type="entry name" value="FAD/NAD-bd_sf"/>
</dbReference>
<reference evidence="3" key="1">
    <citation type="journal article" date="2019" name="Int. J. Syst. Evol. Microbiol.">
        <title>The Global Catalogue of Microorganisms (GCM) 10K type strain sequencing project: providing services to taxonomists for standard genome sequencing and annotation.</title>
        <authorList>
            <consortium name="The Broad Institute Genomics Platform"/>
            <consortium name="The Broad Institute Genome Sequencing Center for Infectious Disease"/>
            <person name="Wu L."/>
            <person name="Ma J."/>
        </authorList>
    </citation>
    <scope>NUCLEOTIDE SEQUENCE [LARGE SCALE GENOMIC DNA]</scope>
    <source>
        <strain evidence="3">JCM 16722</strain>
    </source>
</reference>
<comment type="caution">
    <text evidence="2">The sequence shown here is derived from an EMBL/GenBank/DDBJ whole genome shotgun (WGS) entry which is preliminary data.</text>
</comment>
<name>A0ABP7ZXY0_9SPHI</name>
<evidence type="ECO:0000313" key="3">
    <source>
        <dbReference type="Proteomes" id="UP001500167"/>
    </source>
</evidence>
<keyword evidence="3" id="KW-1185">Reference proteome</keyword>
<dbReference type="EMBL" id="BAAAZK010000002">
    <property type="protein sequence ID" value="GAA4172866.1"/>
    <property type="molecule type" value="Genomic_DNA"/>
</dbReference>
<organism evidence="2 3">
    <name type="scientific">Sphingobacterium ginsenosidimutans</name>
    <dbReference type="NCBI Taxonomy" id="687845"/>
    <lineage>
        <taxon>Bacteria</taxon>
        <taxon>Pseudomonadati</taxon>
        <taxon>Bacteroidota</taxon>
        <taxon>Sphingobacteriia</taxon>
        <taxon>Sphingobacteriales</taxon>
        <taxon>Sphingobacteriaceae</taxon>
        <taxon>Sphingobacterium</taxon>
    </lineage>
</organism>
<evidence type="ECO:0000256" key="1">
    <source>
        <dbReference type="SAM" id="MobiDB-lite"/>
    </source>
</evidence>
<gene>
    <name evidence="2" type="ORF">GCM10022218_15130</name>
</gene>
<dbReference type="SUPFAM" id="SSF51905">
    <property type="entry name" value="FAD/NAD(P)-binding domain"/>
    <property type="match status" value="1"/>
</dbReference>
<dbReference type="Gene3D" id="3.30.9.80">
    <property type="match status" value="1"/>
</dbReference>
<protein>
    <submittedName>
        <fullName evidence="2">Oleate hydratase</fullName>
    </submittedName>
</protein>
<dbReference type="Proteomes" id="UP001500167">
    <property type="component" value="Unassembled WGS sequence"/>
</dbReference>
<evidence type="ECO:0000313" key="2">
    <source>
        <dbReference type="EMBL" id="GAA4172866.1"/>
    </source>
</evidence>
<accession>A0ABP7ZXY0</accession>
<dbReference type="Gene3D" id="3.50.50.60">
    <property type="entry name" value="FAD/NAD(P)-binding domain"/>
    <property type="match status" value="2"/>
</dbReference>
<dbReference type="Pfam" id="PF06100">
    <property type="entry name" value="MCRA"/>
    <property type="match status" value="1"/>
</dbReference>
<feature type="region of interest" description="Disordered" evidence="1">
    <location>
        <begin position="32"/>
        <end position="66"/>
    </location>
</feature>
<dbReference type="InterPro" id="IPR010354">
    <property type="entry name" value="Oleate_hydratase"/>
</dbReference>